<protein>
    <submittedName>
        <fullName evidence="1">Uncharacterized protein</fullName>
    </submittedName>
</protein>
<dbReference type="Proteomes" id="UP001249851">
    <property type="component" value="Unassembled WGS sequence"/>
</dbReference>
<gene>
    <name evidence="1" type="ORF">P5673_028552</name>
</gene>
<organism evidence="1 2">
    <name type="scientific">Acropora cervicornis</name>
    <name type="common">Staghorn coral</name>
    <dbReference type="NCBI Taxonomy" id="6130"/>
    <lineage>
        <taxon>Eukaryota</taxon>
        <taxon>Metazoa</taxon>
        <taxon>Cnidaria</taxon>
        <taxon>Anthozoa</taxon>
        <taxon>Hexacorallia</taxon>
        <taxon>Scleractinia</taxon>
        <taxon>Astrocoeniina</taxon>
        <taxon>Acroporidae</taxon>
        <taxon>Acropora</taxon>
    </lineage>
</organism>
<name>A0AAD9UUQ7_ACRCE</name>
<dbReference type="EMBL" id="JARQWQ010000107">
    <property type="protein sequence ID" value="KAK2550684.1"/>
    <property type="molecule type" value="Genomic_DNA"/>
</dbReference>
<proteinExistence type="predicted"/>
<reference evidence="1" key="1">
    <citation type="journal article" date="2023" name="G3 (Bethesda)">
        <title>Whole genome assembly and annotation of the endangered Caribbean coral Acropora cervicornis.</title>
        <authorList>
            <person name="Selwyn J.D."/>
            <person name="Vollmer S.V."/>
        </authorList>
    </citation>
    <scope>NUCLEOTIDE SEQUENCE</scope>
    <source>
        <strain evidence="1">K2</strain>
    </source>
</reference>
<accession>A0AAD9UUQ7</accession>
<comment type="caution">
    <text evidence="1">The sequence shown here is derived from an EMBL/GenBank/DDBJ whole genome shotgun (WGS) entry which is preliminary data.</text>
</comment>
<reference evidence="1" key="2">
    <citation type="journal article" date="2023" name="Science">
        <title>Genomic signatures of disease resistance in endangered staghorn corals.</title>
        <authorList>
            <person name="Vollmer S.V."/>
            <person name="Selwyn J.D."/>
            <person name="Despard B.A."/>
            <person name="Roesel C.L."/>
        </authorList>
    </citation>
    <scope>NUCLEOTIDE SEQUENCE</scope>
    <source>
        <strain evidence="1">K2</strain>
    </source>
</reference>
<keyword evidence="2" id="KW-1185">Reference proteome</keyword>
<dbReference type="AlphaFoldDB" id="A0AAD9UUQ7"/>
<evidence type="ECO:0000313" key="2">
    <source>
        <dbReference type="Proteomes" id="UP001249851"/>
    </source>
</evidence>
<sequence length="307" mass="34261">METISVAQLPFGFLGKGLDYTRGARETDALKEAKFISWCTISVLSGEVAGELPGLWPWFSRKPKHLIAEQADAVWRAVDTIIQETKPPGPNIIEKQQCALKDVCDKIFPRANFRKSLKLGKSILVLLTDKSSSSIVLNADTYHAKMSSPTETAPYQLTKRDLTNHLSHKLSKKLFNLSDKGRHQRLLASRNGRQQAKGVNRFIATFWPSTESFLWHKEPSHNDSDLDCSKAKVVGSSVGNRVAETKSGNGQQSGWRTKIPCVYCFYINSCSPEVCLTVYGVLHEDHYLCASSSTAQWQQLGAEMEIK</sequence>
<evidence type="ECO:0000313" key="1">
    <source>
        <dbReference type="EMBL" id="KAK2550684.1"/>
    </source>
</evidence>